<dbReference type="InterPro" id="IPR011108">
    <property type="entry name" value="RMMBL"/>
</dbReference>
<comment type="caution">
    <text evidence="12">Lacks conserved residue(s) required for the propagation of feature annotation.</text>
</comment>
<feature type="region of interest" description="KHb" evidence="12">
    <location>
        <begin position="71"/>
        <end position="138"/>
    </location>
</feature>
<evidence type="ECO:0000256" key="9">
    <source>
        <dbReference type="ARBA" id="ARBA00023015"/>
    </source>
</evidence>
<evidence type="ECO:0000256" key="2">
    <source>
        <dbReference type="ARBA" id="ARBA00022722"/>
    </source>
</evidence>
<keyword evidence="11" id="KW-0804">Transcription</keyword>
<feature type="binding site" evidence="12">
    <location>
        <position position="333"/>
    </location>
    <ligand>
        <name>Zn(2+)</name>
        <dbReference type="ChEBI" id="CHEBI:29105"/>
        <label>1</label>
    </ligand>
</feature>
<evidence type="ECO:0000313" key="16">
    <source>
        <dbReference type="Proteomes" id="UP000632195"/>
    </source>
</evidence>
<comment type="function">
    <text evidence="12">Terminates transcription on the whole genome. Termination is linked to FttA-mediated RNA cleavage and does not require NTP hydrolysis. Cleaves endonucleolytically at the RNA exit channel of RNA polymerase (RNAP); the 5'-3' exonuclease activity of this protein degrades the nascent RNA released from RNAP.</text>
</comment>
<dbReference type="SMART" id="SM01027">
    <property type="entry name" value="Beta-Casp"/>
    <property type="match status" value="1"/>
</dbReference>
<evidence type="ECO:0000256" key="6">
    <source>
        <dbReference type="ARBA" id="ARBA00022833"/>
    </source>
</evidence>
<evidence type="ECO:0000259" key="14">
    <source>
        <dbReference type="SMART" id="SM01027"/>
    </source>
</evidence>
<dbReference type="GO" id="GO:0003723">
    <property type="term" value="F:RNA binding"/>
    <property type="evidence" value="ECO:0007669"/>
    <property type="project" value="UniProtKB-UniRule"/>
</dbReference>
<dbReference type="InterPro" id="IPR022712">
    <property type="entry name" value="Beta_Casp"/>
</dbReference>
<dbReference type="GO" id="GO:0006353">
    <property type="term" value="P:DNA-templated transcription termination"/>
    <property type="evidence" value="ECO:0007669"/>
    <property type="project" value="UniProtKB-UniRule"/>
</dbReference>
<dbReference type="InterPro" id="IPR001279">
    <property type="entry name" value="Metallo-B-lactamas"/>
</dbReference>
<dbReference type="AlphaFoldDB" id="A0AA37BRH7"/>
<dbReference type="GO" id="GO:0008270">
    <property type="term" value="F:zinc ion binding"/>
    <property type="evidence" value="ECO:0007669"/>
    <property type="project" value="UniProtKB-UniRule"/>
</dbReference>
<dbReference type="GO" id="GO:0003677">
    <property type="term" value="F:DNA binding"/>
    <property type="evidence" value="ECO:0007669"/>
    <property type="project" value="UniProtKB-KW"/>
</dbReference>
<dbReference type="HAMAP" id="MF_00870">
    <property type="entry name" value="FttA"/>
    <property type="match status" value="1"/>
</dbReference>
<evidence type="ECO:0000256" key="12">
    <source>
        <dbReference type="HAMAP-Rule" id="MF_00870"/>
    </source>
</evidence>
<feature type="binding site" evidence="12">
    <location>
        <position position="607"/>
    </location>
    <ligand>
        <name>Zn(2+)</name>
        <dbReference type="ChEBI" id="CHEBI:29105"/>
        <label>2</label>
    </ligand>
</feature>
<dbReference type="InterPro" id="IPR015946">
    <property type="entry name" value="KH_dom-like_a/b"/>
</dbReference>
<dbReference type="GO" id="GO:0004532">
    <property type="term" value="F:RNA exonuclease activity"/>
    <property type="evidence" value="ECO:0007669"/>
    <property type="project" value="UniProtKB-UniRule"/>
</dbReference>
<gene>
    <name evidence="12" type="primary">fttA</name>
    <name evidence="15" type="ORF">GCM10007108_10700</name>
</gene>
<evidence type="ECO:0000256" key="5">
    <source>
        <dbReference type="ARBA" id="ARBA00022801"/>
    </source>
</evidence>
<proteinExistence type="inferred from homology"/>
<keyword evidence="1 12" id="KW-0806">Transcription termination</keyword>
<dbReference type="InterPro" id="IPR033769">
    <property type="entry name" value="TffA_KH"/>
</dbReference>
<accession>A0AA37BRH7</accession>
<dbReference type="InterPro" id="IPR019975">
    <property type="entry name" value="aCPSF1"/>
</dbReference>
<keyword evidence="6 12" id="KW-0862">Zinc</keyword>
<evidence type="ECO:0000256" key="10">
    <source>
        <dbReference type="ARBA" id="ARBA00023125"/>
    </source>
</evidence>
<feature type="binding site" evidence="12">
    <location>
        <position position="356"/>
    </location>
    <ligand>
        <name>Zn(2+)</name>
        <dbReference type="ChEBI" id="CHEBI:29105"/>
        <label>1</label>
    </ligand>
</feature>
<dbReference type="PANTHER" id="PTHR11203:SF51">
    <property type="entry name" value="CLEAVAGE AND POLYADENYLATION SPECIFICITY FACTOR"/>
    <property type="match status" value="1"/>
</dbReference>
<dbReference type="RefSeq" id="WP_188680933.1">
    <property type="nucleotide sequence ID" value="NZ_BMNY01000001.1"/>
</dbReference>
<evidence type="ECO:0000259" key="13">
    <source>
        <dbReference type="SMART" id="SM00849"/>
    </source>
</evidence>
<keyword evidence="4 12" id="KW-0255">Endonuclease</keyword>
<feature type="binding site" evidence="12">
    <location>
        <position position="251"/>
    </location>
    <ligand>
        <name>Zn(2+)</name>
        <dbReference type="ChEBI" id="CHEBI:29105"/>
        <label>2</label>
    </ligand>
</feature>
<dbReference type="SUPFAM" id="SSF56281">
    <property type="entry name" value="Metallo-hydrolase/oxidoreductase"/>
    <property type="match status" value="1"/>
</dbReference>
<keyword evidence="2 12" id="KW-0540">Nuclease</keyword>
<keyword evidence="7 12" id="KW-0269">Exonuclease</keyword>
<evidence type="ECO:0000313" key="15">
    <source>
        <dbReference type="EMBL" id="GGM74602.1"/>
    </source>
</evidence>
<feature type="region of interest" description="Metallo-beta-lactamase C-terminus" evidence="12">
    <location>
        <begin position="582"/>
        <end position="640"/>
    </location>
</feature>
<reference evidence="15" key="1">
    <citation type="journal article" date="2014" name="Int. J. Syst. Evol. Microbiol.">
        <title>Complete genome sequence of Corynebacterium casei LMG S-19264T (=DSM 44701T), isolated from a smear-ripened cheese.</title>
        <authorList>
            <consortium name="US DOE Joint Genome Institute (JGI-PGF)"/>
            <person name="Walter F."/>
            <person name="Albersmeier A."/>
            <person name="Kalinowski J."/>
            <person name="Ruckert C."/>
        </authorList>
    </citation>
    <scope>NUCLEOTIDE SEQUENCE</scope>
    <source>
        <strain evidence="15">JCM 13583</strain>
    </source>
</reference>
<dbReference type="CDD" id="cd22532">
    <property type="entry name" value="KH-II_CPSF_arch_rpt1"/>
    <property type="match status" value="1"/>
</dbReference>
<keyword evidence="10 12" id="KW-0238">DNA-binding</keyword>
<dbReference type="NCBIfam" id="TIGR03675">
    <property type="entry name" value="arCOG00543"/>
    <property type="match status" value="1"/>
</dbReference>
<comment type="subunit">
    <text evidence="12">Homodimer. Interacts with RNA polymerase (RNAP), interacts with the Spt4-Spt5 complex.</text>
</comment>
<comment type="cofactor">
    <cofactor evidence="12">
        <name>Zn(2+)</name>
        <dbReference type="ChEBI" id="CHEBI:29105"/>
    </cofactor>
    <text evidence="12">Binds 2 Zn(2+) ions, which are required for nuclease activity.</text>
</comment>
<dbReference type="SMART" id="SM00849">
    <property type="entry name" value="Lactamase_B"/>
    <property type="match status" value="1"/>
</dbReference>
<evidence type="ECO:0000256" key="3">
    <source>
        <dbReference type="ARBA" id="ARBA00022723"/>
    </source>
</evidence>
<feature type="binding site" evidence="12">
    <location>
        <position position="250"/>
    </location>
    <ligand>
        <name>Zn(2+)</name>
        <dbReference type="ChEBI" id="CHEBI:29105"/>
        <label>2</label>
    </ligand>
</feature>
<keyword evidence="16" id="KW-1185">Reference proteome</keyword>
<dbReference type="Pfam" id="PF17214">
    <property type="entry name" value="KH_TffA"/>
    <property type="match status" value="1"/>
</dbReference>
<dbReference type="Pfam" id="PF07521">
    <property type="entry name" value="RMMBL"/>
    <property type="match status" value="1"/>
</dbReference>
<sequence length="640" mass="72528">MAFRDYVSEAKALFDKLLPDNQITEIDYEGPTIVVYTKNIDLFSRRDDIARQIAQELRRRVMIRPDPSIMEPEKEAEETIRNIVPAEAGIQDIYFEPDTGEVIIEADEPSIITSRSSDVISRIKEKTKWSPRVVRAPPMYSRTVKEVREFLREVKAERKKFLHDLGLKLNQPTMPGETWVRITALGGHREVGRSATLVSTNNSKILVDCGMLNTNEIDEQPWAGAPYLYVPEVQPFSSLDAVVLTHAHLDHSGLLPILFKYGYDGPVYMTAPTRDLAALLQQDYIKVAHAEGHKAPYESKHIREMLKHTIVLKYNETTDITRDVRLTFYNAGHILGSASVHLHIGEGLYNVVLSGDVKFERTWLFNPANNRFPRVETFMTESTYAGRDDYQHSRQEASNTLIDIINRTFDRGGSVLIPVFAVGRSQEVMLVLEDAMRNGKIKNAPVYLDGMIMEATAIHAAYPEYLNKTLRESIMVKKENPFLSPIFKRVETKEQREDICDSDENQIVLATSGMMNGGPVMEYFKAWVDDSRHTLVFVGYQAEGTLGRKIQRGATEVTLTEGGKQIKLPVRMAVETADGFSGHSDKRQLLAYIATMQPKPHRILVNHGDGEKTVEFAKLIKSRFGIEAVALRNLETIRLY</sequence>
<keyword evidence="3 12" id="KW-0479">Metal-binding</keyword>
<dbReference type="InterPro" id="IPR036866">
    <property type="entry name" value="RibonucZ/Hydroxyglut_hydro"/>
</dbReference>
<feature type="binding site" evidence="12">
    <location>
        <position position="248"/>
    </location>
    <ligand>
        <name>Zn(2+)</name>
        <dbReference type="ChEBI" id="CHEBI:29105"/>
        <label>1</label>
    </ligand>
</feature>
<dbReference type="Gene3D" id="3.30.300.230">
    <property type="match status" value="1"/>
</dbReference>
<comment type="similarity">
    <text evidence="12">Belongs to the metallo-beta-lactamase superfamily. RNA-metabolizing metallo-beta-lactamase-like family. FttA subfamily.</text>
</comment>
<dbReference type="InterPro" id="IPR050698">
    <property type="entry name" value="MBL"/>
</dbReference>
<feature type="domain" description="Beta-Casp" evidence="14">
    <location>
        <begin position="425"/>
        <end position="550"/>
    </location>
</feature>
<dbReference type="Gene3D" id="3.30.300.20">
    <property type="match status" value="1"/>
</dbReference>
<protein>
    <recommendedName>
        <fullName evidence="12">Transcription termination factor FttA</fullName>
        <ecNumber evidence="12">3.1.-.-</ecNumber>
    </recommendedName>
</protein>
<feature type="binding site" evidence="12">
    <location>
        <position position="356"/>
    </location>
    <ligand>
        <name>Zn(2+)</name>
        <dbReference type="ChEBI" id="CHEBI:29105"/>
        <label>2</label>
    </ligand>
</feature>
<dbReference type="Proteomes" id="UP000632195">
    <property type="component" value="Unassembled WGS sequence"/>
</dbReference>
<dbReference type="GO" id="GO:0004521">
    <property type="term" value="F:RNA endonuclease activity"/>
    <property type="evidence" value="ECO:0007669"/>
    <property type="project" value="UniProtKB-UniRule"/>
</dbReference>
<dbReference type="EMBL" id="BMNY01000001">
    <property type="protein sequence ID" value="GGM74602.1"/>
    <property type="molecule type" value="Genomic_DNA"/>
</dbReference>
<evidence type="ECO:0000256" key="7">
    <source>
        <dbReference type="ARBA" id="ARBA00022839"/>
    </source>
</evidence>
<evidence type="ECO:0000256" key="8">
    <source>
        <dbReference type="ARBA" id="ARBA00022884"/>
    </source>
</evidence>
<dbReference type="CDD" id="cd16295">
    <property type="entry name" value="TTHA0252-CPSF-like_MBL-fold"/>
    <property type="match status" value="1"/>
</dbReference>
<keyword evidence="5 12" id="KW-0378">Hydrolase</keyword>
<dbReference type="Gene3D" id="3.40.50.10890">
    <property type="match status" value="1"/>
</dbReference>
<name>A0AA37BRH7_9ARCH</name>
<evidence type="ECO:0000256" key="11">
    <source>
        <dbReference type="ARBA" id="ARBA00023163"/>
    </source>
</evidence>
<keyword evidence="8 12" id="KW-0694">RNA-binding</keyword>
<evidence type="ECO:0000256" key="1">
    <source>
        <dbReference type="ARBA" id="ARBA00022472"/>
    </source>
</evidence>
<dbReference type="Pfam" id="PF16661">
    <property type="entry name" value="Lactamase_B_6"/>
    <property type="match status" value="1"/>
</dbReference>
<keyword evidence="9 12" id="KW-0805">Transcription regulation</keyword>
<dbReference type="EC" id="3.1.-.-" evidence="12"/>
<dbReference type="Pfam" id="PF10996">
    <property type="entry name" value="Beta-Casp"/>
    <property type="match status" value="1"/>
</dbReference>
<dbReference type="Gene3D" id="3.60.15.10">
    <property type="entry name" value="Ribonuclease Z/Hydroxyacylglutathione hydrolase-like"/>
    <property type="match status" value="1"/>
</dbReference>
<feature type="binding site" evidence="12">
    <location>
        <position position="246"/>
    </location>
    <ligand>
        <name>Zn(2+)</name>
        <dbReference type="ChEBI" id="CHEBI:29105"/>
        <label>1</label>
    </ligand>
</feature>
<dbReference type="PANTHER" id="PTHR11203">
    <property type="entry name" value="CLEAVAGE AND POLYADENYLATION SPECIFICITY FACTOR FAMILY MEMBER"/>
    <property type="match status" value="1"/>
</dbReference>
<organism evidence="15 16">
    <name type="scientific">Thermogymnomonas acidicola</name>
    <dbReference type="NCBI Taxonomy" id="399579"/>
    <lineage>
        <taxon>Archaea</taxon>
        <taxon>Methanobacteriati</taxon>
        <taxon>Thermoplasmatota</taxon>
        <taxon>Thermoplasmata</taxon>
        <taxon>Thermoplasmatales</taxon>
        <taxon>Thermogymnomonas</taxon>
    </lineage>
</organism>
<evidence type="ECO:0000256" key="4">
    <source>
        <dbReference type="ARBA" id="ARBA00022759"/>
    </source>
</evidence>
<comment type="caution">
    <text evidence="15">The sequence shown here is derived from an EMBL/GenBank/DDBJ whole genome shotgun (WGS) entry which is preliminary data.</text>
</comment>
<feature type="domain" description="Metallo-beta-lactamase" evidence="13">
    <location>
        <begin position="192"/>
        <end position="409"/>
    </location>
</feature>
<feature type="region of interest" description="Beta-Casp" evidence="12">
    <location>
        <begin position="388"/>
        <end position="581"/>
    </location>
</feature>
<reference evidence="15" key="2">
    <citation type="submission" date="2022-09" db="EMBL/GenBank/DDBJ databases">
        <authorList>
            <person name="Sun Q."/>
            <person name="Ohkuma M."/>
        </authorList>
    </citation>
    <scope>NUCLEOTIDE SEQUENCE</scope>
    <source>
        <strain evidence="15">JCM 13583</strain>
    </source>
</reference>